<dbReference type="EMBL" id="CAXLJM020000033">
    <property type="protein sequence ID" value="CAL8101052.1"/>
    <property type="molecule type" value="Genomic_DNA"/>
</dbReference>
<proteinExistence type="predicted"/>
<evidence type="ECO:0000313" key="2">
    <source>
        <dbReference type="EMBL" id="CAL8101052.1"/>
    </source>
</evidence>
<evidence type="ECO:0008006" key="4">
    <source>
        <dbReference type="Google" id="ProtNLM"/>
    </source>
</evidence>
<evidence type="ECO:0000313" key="3">
    <source>
        <dbReference type="Proteomes" id="UP001642540"/>
    </source>
</evidence>
<comment type="caution">
    <text evidence="2">The sequence shown here is derived from an EMBL/GenBank/DDBJ whole genome shotgun (WGS) entry which is preliminary data.</text>
</comment>
<name>A0ABP1QFD2_9HEXA</name>
<keyword evidence="3" id="KW-1185">Reference proteome</keyword>
<dbReference type="Proteomes" id="UP001642540">
    <property type="component" value="Unassembled WGS sequence"/>
</dbReference>
<organism evidence="2 3">
    <name type="scientific">Orchesella dallaii</name>
    <dbReference type="NCBI Taxonomy" id="48710"/>
    <lineage>
        <taxon>Eukaryota</taxon>
        <taxon>Metazoa</taxon>
        <taxon>Ecdysozoa</taxon>
        <taxon>Arthropoda</taxon>
        <taxon>Hexapoda</taxon>
        <taxon>Collembola</taxon>
        <taxon>Entomobryomorpha</taxon>
        <taxon>Entomobryoidea</taxon>
        <taxon>Orchesellidae</taxon>
        <taxon>Orchesellinae</taxon>
        <taxon>Orchesella</taxon>
    </lineage>
</organism>
<gene>
    <name evidence="2" type="ORF">ODALV1_LOCUS10720</name>
</gene>
<reference evidence="2 3" key="1">
    <citation type="submission" date="2024-08" db="EMBL/GenBank/DDBJ databases">
        <authorList>
            <person name="Cucini C."/>
            <person name="Frati F."/>
        </authorList>
    </citation>
    <scope>NUCLEOTIDE SEQUENCE [LARGE SCALE GENOMIC DNA]</scope>
</reference>
<feature type="coiled-coil region" evidence="1">
    <location>
        <begin position="120"/>
        <end position="154"/>
    </location>
</feature>
<keyword evidence="1" id="KW-0175">Coiled coil</keyword>
<sequence length="395" mass="47231">MIRPTVVYSTADPENRVRVPSNKCDLLHQPSTEKFFLRNDVLRQLKENKLVNEKNEVLCSIKEFNRFRLYLSSLYNDQVRKKIEEKDQLERDTRAQTRAFFYEKQLEKGGKLALRNERVLKAKQYKYETLEQQRKRLENTERNAQLRHQQLLEERRQSQVAKVLQNEERQEAVKKRIKQLREVEKGRQKELLHKATLKDMQSEAKREHFGKTRKIEYEKKIRQWFDAKLLSATERLEREKEIQAEYIDDMKRNASRRQKRVEKFRAELPDRIERMHAEVDRLDKIVRKFAMRWLNKMRTRVNKPRDEQHESIWYSQTKHALHDGMKQLVADSGYEKLDDVVMNIMKFKEALKKQLAAEEAEEEEEEAAAAAAALIPKPSGKQAVIPKPVEEYGNE</sequence>
<protein>
    <recommendedName>
        <fullName evidence="4">Fibrous sheath-interacting protein 2</fullName>
    </recommendedName>
</protein>
<evidence type="ECO:0000256" key="1">
    <source>
        <dbReference type="SAM" id="Coils"/>
    </source>
</evidence>
<accession>A0ABP1QFD2</accession>
<feature type="coiled-coil region" evidence="1">
    <location>
        <begin position="345"/>
        <end position="373"/>
    </location>
</feature>